<keyword evidence="10" id="KW-0004">4Fe-4S</keyword>
<dbReference type="InterPro" id="IPR013785">
    <property type="entry name" value="Aldolase_TIM"/>
</dbReference>
<evidence type="ECO:0000256" key="8">
    <source>
        <dbReference type="ARBA" id="ARBA00023014"/>
    </source>
</evidence>
<organism evidence="12 13">
    <name type="scientific">Marinobacter metalliresistant</name>
    <dbReference type="NCBI Taxonomy" id="2961995"/>
    <lineage>
        <taxon>Bacteria</taxon>
        <taxon>Pseudomonadati</taxon>
        <taxon>Pseudomonadota</taxon>
        <taxon>Gammaproteobacteria</taxon>
        <taxon>Pseudomonadales</taxon>
        <taxon>Marinobacteraceae</taxon>
        <taxon>Marinobacter</taxon>
    </lineage>
</organism>
<comment type="cofactor">
    <cofactor evidence="1">
        <name>[4Fe-4S] cluster</name>
        <dbReference type="ChEBI" id="CHEBI:49883"/>
    </cofactor>
</comment>
<name>A0ABZ2W7F5_9GAMM</name>
<evidence type="ECO:0000313" key="12">
    <source>
        <dbReference type="EMBL" id="WZF90687.1"/>
    </source>
</evidence>
<dbReference type="Pfam" id="PF06969">
    <property type="entry name" value="HemN_C"/>
    <property type="match status" value="1"/>
</dbReference>
<accession>A0ABZ2W7F5</accession>
<evidence type="ECO:0000313" key="13">
    <source>
        <dbReference type="Proteomes" id="UP001475781"/>
    </source>
</evidence>
<keyword evidence="13" id="KW-1185">Reference proteome</keyword>
<evidence type="ECO:0000259" key="11">
    <source>
        <dbReference type="PROSITE" id="PS51918"/>
    </source>
</evidence>
<dbReference type="NCBIfam" id="TIGR00539">
    <property type="entry name" value="hemN_rel"/>
    <property type="match status" value="1"/>
</dbReference>
<comment type="similarity">
    <text evidence="2">Belongs to the anaerobic coproporphyrinogen-III oxidase family. HemW subfamily.</text>
</comment>
<dbReference type="InterPro" id="IPR058240">
    <property type="entry name" value="rSAM_sf"/>
</dbReference>
<dbReference type="SUPFAM" id="SSF102114">
    <property type="entry name" value="Radical SAM enzymes"/>
    <property type="match status" value="1"/>
</dbReference>
<dbReference type="SFLD" id="SFLDS00029">
    <property type="entry name" value="Radical_SAM"/>
    <property type="match status" value="1"/>
</dbReference>
<dbReference type="Proteomes" id="UP001475781">
    <property type="component" value="Chromosome"/>
</dbReference>
<evidence type="ECO:0000256" key="1">
    <source>
        <dbReference type="ARBA" id="ARBA00001966"/>
    </source>
</evidence>
<dbReference type="PROSITE" id="PS51918">
    <property type="entry name" value="RADICAL_SAM"/>
    <property type="match status" value="1"/>
</dbReference>
<keyword evidence="10" id="KW-0963">Cytoplasm</keyword>
<keyword evidence="9 10" id="KW-0143">Chaperone</keyword>
<keyword evidence="8 10" id="KW-0411">Iron-sulfur</keyword>
<gene>
    <name evidence="12" type="primary">hemW</name>
    <name evidence="12" type="ORF">NLK58_15670</name>
</gene>
<reference evidence="12 13" key="1">
    <citation type="submission" date="2022-07" db="EMBL/GenBank/DDBJ databases">
        <title>A copper resistant bacterium isolated from sediment samples of deep sea hydrothermal areas.</title>
        <authorList>
            <person name="Zeng X."/>
        </authorList>
    </citation>
    <scope>NUCLEOTIDE SEQUENCE [LARGE SCALE GENOMIC DNA]</scope>
    <source>
        <strain evidence="13">CuT 6</strain>
    </source>
</reference>
<evidence type="ECO:0000256" key="3">
    <source>
        <dbReference type="ARBA" id="ARBA00017228"/>
    </source>
</evidence>
<dbReference type="Pfam" id="PF04055">
    <property type="entry name" value="Radical_SAM"/>
    <property type="match status" value="1"/>
</dbReference>
<evidence type="ECO:0000256" key="10">
    <source>
        <dbReference type="RuleBase" id="RU364116"/>
    </source>
</evidence>
<keyword evidence="6 10" id="KW-0479">Metal-binding</keyword>
<evidence type="ECO:0000256" key="5">
    <source>
        <dbReference type="ARBA" id="ARBA00022691"/>
    </source>
</evidence>
<dbReference type="PANTHER" id="PTHR13932:SF5">
    <property type="entry name" value="RADICAL S-ADENOSYL METHIONINE DOMAIN-CONTAINING PROTEIN 1, MITOCHONDRIAL"/>
    <property type="match status" value="1"/>
</dbReference>
<dbReference type="InterPro" id="IPR004559">
    <property type="entry name" value="HemW-like"/>
</dbReference>
<proteinExistence type="inferred from homology"/>
<dbReference type="SFLD" id="SFLDF00288">
    <property type="entry name" value="HemN-like__clustered_with_nucl"/>
    <property type="match status" value="1"/>
</dbReference>
<dbReference type="SFLD" id="SFLDG01065">
    <property type="entry name" value="anaerobic_coproporphyrinogen-I"/>
    <property type="match status" value="1"/>
</dbReference>
<keyword evidence="7 10" id="KW-0408">Iron</keyword>
<dbReference type="InterPro" id="IPR006638">
    <property type="entry name" value="Elp3/MiaA/NifB-like_rSAM"/>
</dbReference>
<dbReference type="SMART" id="SM00729">
    <property type="entry name" value="Elp3"/>
    <property type="match status" value="1"/>
</dbReference>
<dbReference type="Gene3D" id="3.20.20.70">
    <property type="entry name" value="Aldolase class I"/>
    <property type="match status" value="1"/>
</dbReference>
<sequence>MDSHGPVDSYQPVAVCPPLSLYIHVPWCVRKCPYCDFNSHAIHASHATYATTTTGGAIPESAYLDALAEDLDQDLALVSGRPIETIFIGGGTPSLMSGDFYNRLLAHLRARLNIAPDAEITLEANPGTLETGRFEAFRKAGINRLSIGVQSFNSSHLKALGRIHDSEAAHCAISAARQAGFDNVNIDLMHGLPGQTPEQALEDLRTALDYQPPHLSWYQLTLEPNTEFYSRPPDLPDDDHLWDIYRQGAQFLQQQGFRDYEVSAWSRGGRASRHNLNYWTFGDYLALGAGAHGKISLANGSIRRYWKTRQPEAYLNRIGSRTAGSDIIAPEDLPLEFLMNALRLTEGVSERLFCERTGLPLSSVGVKLKTARDEKLLVEDRLQATTLGQRYLNSLLERFL</sequence>
<feature type="domain" description="Radical SAM core" evidence="11">
    <location>
        <begin position="13"/>
        <end position="258"/>
    </location>
</feature>
<dbReference type="SFLD" id="SFLDF00562">
    <property type="entry name" value="HemN-like__clustered_with_heat"/>
    <property type="match status" value="1"/>
</dbReference>
<keyword evidence="5 10" id="KW-0949">S-adenosyl-L-methionine</keyword>
<evidence type="ECO:0000256" key="6">
    <source>
        <dbReference type="ARBA" id="ARBA00022723"/>
    </source>
</evidence>
<comment type="subcellular location">
    <subcellularLocation>
        <location evidence="10">Cytoplasm</location>
    </subcellularLocation>
</comment>
<keyword evidence="4 10" id="KW-0349">Heme</keyword>
<dbReference type="RefSeq" id="WP_117620427.1">
    <property type="nucleotide sequence ID" value="NZ_CP101118.1"/>
</dbReference>
<dbReference type="InterPro" id="IPR007197">
    <property type="entry name" value="rSAM"/>
</dbReference>
<evidence type="ECO:0000256" key="4">
    <source>
        <dbReference type="ARBA" id="ARBA00022617"/>
    </source>
</evidence>
<dbReference type="InterPro" id="IPR034505">
    <property type="entry name" value="Coproporphyrinogen-III_oxidase"/>
</dbReference>
<dbReference type="PANTHER" id="PTHR13932">
    <property type="entry name" value="COPROPORPHYRINIGEN III OXIDASE"/>
    <property type="match status" value="1"/>
</dbReference>
<protein>
    <recommendedName>
        <fullName evidence="3 10">Heme chaperone HemW</fullName>
    </recommendedName>
</protein>
<dbReference type="EMBL" id="CP101118">
    <property type="protein sequence ID" value="WZF90687.1"/>
    <property type="molecule type" value="Genomic_DNA"/>
</dbReference>
<evidence type="ECO:0000256" key="2">
    <source>
        <dbReference type="ARBA" id="ARBA00006100"/>
    </source>
</evidence>
<dbReference type="InterPro" id="IPR010723">
    <property type="entry name" value="HemN_C"/>
</dbReference>
<dbReference type="CDD" id="cd01335">
    <property type="entry name" value="Radical_SAM"/>
    <property type="match status" value="1"/>
</dbReference>
<comment type="function">
    <text evidence="10">Probably acts as a heme chaperone, transferring heme to an unknown acceptor. Binds one molecule of heme per monomer, possibly covalently. Binds 1 [4Fe-4S] cluster. The cluster is coordinated with 3 cysteines and an exchangeable S-adenosyl-L-methionine.</text>
</comment>
<evidence type="ECO:0000256" key="7">
    <source>
        <dbReference type="ARBA" id="ARBA00023004"/>
    </source>
</evidence>
<evidence type="ECO:0000256" key="9">
    <source>
        <dbReference type="ARBA" id="ARBA00023186"/>
    </source>
</evidence>